<evidence type="ECO:0000259" key="13">
    <source>
        <dbReference type="Pfam" id="PF02880"/>
    </source>
</evidence>
<dbReference type="SUPFAM" id="SSF53738">
    <property type="entry name" value="Phosphoglucomutase, first 3 domains"/>
    <property type="match status" value="3"/>
</dbReference>
<dbReference type="InterPro" id="IPR016066">
    <property type="entry name" value="A-D-PHexomutase_CS"/>
</dbReference>
<dbReference type="STRING" id="133412.A0A1R1X5N3"/>
<keyword evidence="9" id="KW-0413">Isomerase</keyword>
<dbReference type="Pfam" id="PF02878">
    <property type="entry name" value="PGM_PMM_I"/>
    <property type="match status" value="1"/>
</dbReference>
<keyword evidence="8" id="KW-0460">Magnesium</keyword>
<dbReference type="Proteomes" id="UP000187283">
    <property type="component" value="Unassembled WGS sequence"/>
</dbReference>
<evidence type="ECO:0000256" key="9">
    <source>
        <dbReference type="ARBA" id="ARBA00023235"/>
    </source>
</evidence>
<evidence type="ECO:0000256" key="4">
    <source>
        <dbReference type="ARBA" id="ARBA00022490"/>
    </source>
</evidence>
<dbReference type="InterPro" id="IPR005844">
    <property type="entry name" value="A-D-PHexomutase_a/b/a-I"/>
</dbReference>
<evidence type="ECO:0000256" key="8">
    <source>
        <dbReference type="ARBA" id="ARBA00022842"/>
    </source>
</evidence>
<dbReference type="CDD" id="cd05799">
    <property type="entry name" value="PGM2"/>
    <property type="match status" value="1"/>
</dbReference>
<organism evidence="14 15">
    <name type="scientific">Smittium culicis</name>
    <dbReference type="NCBI Taxonomy" id="133412"/>
    <lineage>
        <taxon>Eukaryota</taxon>
        <taxon>Fungi</taxon>
        <taxon>Fungi incertae sedis</taxon>
        <taxon>Zoopagomycota</taxon>
        <taxon>Kickxellomycotina</taxon>
        <taxon>Harpellomycetes</taxon>
        <taxon>Harpellales</taxon>
        <taxon>Legeriomycetaceae</taxon>
        <taxon>Smittium</taxon>
    </lineage>
</organism>
<dbReference type="InterPro" id="IPR005845">
    <property type="entry name" value="A-D-PHexomutase_a/b/a-II"/>
</dbReference>
<evidence type="ECO:0000256" key="6">
    <source>
        <dbReference type="ARBA" id="ARBA00022553"/>
    </source>
</evidence>
<dbReference type="Gene3D" id="3.40.120.10">
    <property type="entry name" value="Alpha-D-Glucose-1,6-Bisphosphate, subunit A, domain 3"/>
    <property type="match status" value="3"/>
</dbReference>
<protein>
    <submittedName>
        <fullName evidence="14">Putative phosphoribomutase</fullName>
    </submittedName>
</protein>
<dbReference type="InterPro" id="IPR036900">
    <property type="entry name" value="A-D-PHexomutase_C_sf"/>
</dbReference>
<keyword evidence="7" id="KW-0479">Metal-binding</keyword>
<dbReference type="PANTHER" id="PTHR45745">
    <property type="entry name" value="PHOSPHOMANNOMUTASE 45A"/>
    <property type="match status" value="1"/>
</dbReference>
<feature type="domain" description="Alpha-D-phosphohexomutase alpha/beta/alpha" evidence="12">
    <location>
        <begin position="211"/>
        <end position="316"/>
    </location>
</feature>
<comment type="subcellular location">
    <subcellularLocation>
        <location evidence="2">Cytoplasm</location>
    </subcellularLocation>
</comment>
<keyword evidence="4" id="KW-0963">Cytoplasm</keyword>
<gene>
    <name evidence="14" type="ORF">AYI70_g10643</name>
</gene>
<dbReference type="Pfam" id="PF02880">
    <property type="entry name" value="PGM_PMM_III"/>
    <property type="match status" value="1"/>
</dbReference>
<evidence type="ECO:0000256" key="7">
    <source>
        <dbReference type="ARBA" id="ARBA00022723"/>
    </source>
</evidence>
<proteinExistence type="inferred from homology"/>
<dbReference type="GO" id="GO:0006006">
    <property type="term" value="P:glucose metabolic process"/>
    <property type="evidence" value="ECO:0007669"/>
    <property type="project" value="UniProtKB-KW"/>
</dbReference>
<comment type="cofactor">
    <cofactor evidence="1">
        <name>Mg(2+)</name>
        <dbReference type="ChEBI" id="CHEBI:18420"/>
    </cofactor>
</comment>
<keyword evidence="6" id="KW-0597">Phosphoprotein</keyword>
<accession>A0A1R1X5N3</accession>
<name>A0A1R1X5N3_9FUNG</name>
<feature type="domain" description="Alpha-D-phosphohexomutase alpha/beta/alpha" evidence="11">
    <location>
        <begin position="48"/>
        <end position="187"/>
    </location>
</feature>
<evidence type="ECO:0000313" key="15">
    <source>
        <dbReference type="Proteomes" id="UP000187283"/>
    </source>
</evidence>
<reference evidence="14 15" key="1">
    <citation type="submission" date="2017-01" db="EMBL/GenBank/DDBJ databases">
        <authorList>
            <person name="Mah S.A."/>
            <person name="Swanson W.J."/>
            <person name="Moy G.W."/>
            <person name="Vacquier V.D."/>
        </authorList>
    </citation>
    <scope>NUCLEOTIDE SEQUENCE [LARGE SCALE GENOMIC DNA]</scope>
    <source>
        <strain evidence="14 15">GSMNP</strain>
    </source>
</reference>
<evidence type="ECO:0000259" key="12">
    <source>
        <dbReference type="Pfam" id="PF02879"/>
    </source>
</evidence>
<dbReference type="FunFam" id="3.40.120.10:FF:000035">
    <property type="entry name" value="Pgm3p"/>
    <property type="match status" value="1"/>
</dbReference>
<dbReference type="GO" id="GO:0000287">
    <property type="term" value="F:magnesium ion binding"/>
    <property type="evidence" value="ECO:0007669"/>
    <property type="project" value="InterPro"/>
</dbReference>
<dbReference type="AlphaFoldDB" id="A0A1R1X5N3"/>
<dbReference type="PANTHER" id="PTHR45745:SF1">
    <property type="entry name" value="PHOSPHOGLUCOMUTASE 2B-RELATED"/>
    <property type="match status" value="1"/>
</dbReference>
<dbReference type="Gene3D" id="3.30.310.50">
    <property type="entry name" value="Alpha-D-phosphohexomutase, C-terminal domain"/>
    <property type="match status" value="1"/>
</dbReference>
<evidence type="ECO:0000256" key="2">
    <source>
        <dbReference type="ARBA" id="ARBA00004496"/>
    </source>
</evidence>
<comment type="caution">
    <text evidence="14">The sequence shown here is derived from an EMBL/GenBank/DDBJ whole genome shotgun (WGS) entry which is preliminary data.</text>
</comment>
<evidence type="ECO:0000256" key="3">
    <source>
        <dbReference type="ARBA" id="ARBA00010231"/>
    </source>
</evidence>
<dbReference type="GO" id="GO:0006166">
    <property type="term" value="P:purine ribonucleoside salvage"/>
    <property type="evidence" value="ECO:0007669"/>
    <property type="project" value="TreeGrafter"/>
</dbReference>
<feature type="domain" description="Alpha-D-phosphohexomutase alpha/beta/alpha" evidence="13">
    <location>
        <begin position="327"/>
        <end position="453"/>
    </location>
</feature>
<dbReference type="GO" id="GO:0008973">
    <property type="term" value="F:phosphopentomutase activity"/>
    <property type="evidence" value="ECO:0007669"/>
    <property type="project" value="TreeGrafter"/>
</dbReference>
<evidence type="ECO:0000256" key="10">
    <source>
        <dbReference type="ARBA" id="ARBA00023277"/>
    </source>
</evidence>
<evidence type="ECO:0000256" key="1">
    <source>
        <dbReference type="ARBA" id="ARBA00001946"/>
    </source>
</evidence>
<dbReference type="Pfam" id="PF02879">
    <property type="entry name" value="PGM_PMM_II"/>
    <property type="match status" value="1"/>
</dbReference>
<dbReference type="GO" id="GO:0005737">
    <property type="term" value="C:cytoplasm"/>
    <property type="evidence" value="ECO:0007669"/>
    <property type="project" value="UniProtKB-SubCell"/>
</dbReference>
<dbReference type="InterPro" id="IPR005846">
    <property type="entry name" value="A-D-PHexomutase_a/b/a-III"/>
</dbReference>
<evidence type="ECO:0000259" key="11">
    <source>
        <dbReference type="Pfam" id="PF02878"/>
    </source>
</evidence>
<dbReference type="OrthoDB" id="8300170at2759"/>
<dbReference type="EMBL" id="LSSN01005251">
    <property type="protein sequence ID" value="OMJ09924.1"/>
    <property type="molecule type" value="Genomic_DNA"/>
</dbReference>
<dbReference type="InterPro" id="IPR005841">
    <property type="entry name" value="Alpha-D-phosphohexomutase_SF"/>
</dbReference>
<keyword evidence="10" id="KW-0119">Carbohydrate metabolism</keyword>
<evidence type="ECO:0000256" key="5">
    <source>
        <dbReference type="ARBA" id="ARBA00022526"/>
    </source>
</evidence>
<evidence type="ECO:0000313" key="14">
    <source>
        <dbReference type="EMBL" id="OMJ09924.1"/>
    </source>
</evidence>
<dbReference type="InterPro" id="IPR016055">
    <property type="entry name" value="A-D-PHexomutase_a/b/a-I/II/III"/>
</dbReference>
<sequence length="626" mass="69665">MSNSPSIYELADKWLSLDKDPKTRNQILELKEKNDTTTLEALLRKPIEFGTAGLRARMEAGFSRMNCVTVIQASQGFAEYVKNVIPESTSRGVVIGYDHRHNSETFARLSAAVFLEQGFSVYFLDGLSATPMVPFTVKRMKAACGIMITASHNPKDDNGYKVYWENGAQIIPPHDAGIAKCIRNNDSISVWDSDAYKSHANVISIKDKLVDEYLESAKSLILDSELNKDVNINYVYTAMHGVGAYFCKRILETLAIKPYIAVEDQIEPNPDFPTVKFPNPEEKGALDMSKRVADENNATIVLASDPDADRFAAAEKQNDGSWFVFSGDQLGILLAHFALILAKSKNIDVSKIAMANSTVSSKMLRSMSRVEGFRYEDTLTGFKWMSNELISMRDNEGLIPVFAYEEAIGFLLNPEVLDKDGITAMASFVQLANQLNHKGMKVKEFLDTLYDKYGYFASDNYYYICNDVPLINKIFDKIRYGDESTEKAGESEGRTNFFIESTGKTLRYPLHLGKSPITYIRDLTVGFEISGMDKVVSGSSASQIINVAKGQYYPKFMVSPSSQMITFETANGGIITLRTSGTEPKIKYYIEISGSNSDREAVARDLKNLVTSVGEDLIKAKENGLI</sequence>
<keyword evidence="5" id="KW-0313">Glucose metabolism</keyword>
<keyword evidence="15" id="KW-1185">Reference proteome</keyword>
<dbReference type="SUPFAM" id="SSF55957">
    <property type="entry name" value="Phosphoglucomutase, C-terminal domain"/>
    <property type="match status" value="1"/>
</dbReference>
<comment type="similarity">
    <text evidence="3">Belongs to the phosphohexose mutase family.</text>
</comment>
<dbReference type="GO" id="GO:0005634">
    <property type="term" value="C:nucleus"/>
    <property type="evidence" value="ECO:0007669"/>
    <property type="project" value="TreeGrafter"/>
</dbReference>
<dbReference type="PROSITE" id="PS00710">
    <property type="entry name" value="PGM_PMM"/>
    <property type="match status" value="1"/>
</dbReference>
<dbReference type="PRINTS" id="PR00509">
    <property type="entry name" value="PGMPMM"/>
</dbReference>